<evidence type="ECO:0000256" key="6">
    <source>
        <dbReference type="ARBA" id="ARBA00023180"/>
    </source>
</evidence>
<keyword evidence="4" id="KW-0732">Signal</keyword>
<comment type="catalytic activity">
    <reaction evidence="10">
        <text>L-threonyl-[protein] + UDP-N-acetyl-alpha-D-glucosamine = 3-O-(N-acetyl-beta-D-glucosaminyl)-L-threonyl-[protein] + UDP + H(+)</text>
        <dbReference type="Rhea" id="RHEA:48908"/>
        <dbReference type="Rhea" id="RHEA-COMP:11060"/>
        <dbReference type="Rhea" id="RHEA-COMP:12252"/>
        <dbReference type="ChEBI" id="CHEBI:15378"/>
        <dbReference type="ChEBI" id="CHEBI:30013"/>
        <dbReference type="ChEBI" id="CHEBI:57705"/>
        <dbReference type="ChEBI" id="CHEBI:58223"/>
        <dbReference type="ChEBI" id="CHEBI:90840"/>
        <dbReference type="EC" id="2.4.1.255"/>
    </reaction>
</comment>
<comment type="caution">
    <text evidence="12">The sequence shown here is derived from an EMBL/GenBank/DDBJ whole genome shotgun (WGS) entry which is preliminary data.</text>
</comment>
<reference evidence="13" key="1">
    <citation type="journal article" date="2021" name="Syst. Appl. Microbiol.">
        <title>Roseomonas hellenica sp. nov., isolated from roots of wild-growing Alkanna tinctoria.</title>
        <authorList>
            <person name="Rat A."/>
            <person name="Naranjo H.D."/>
            <person name="Lebbe L."/>
            <person name="Cnockaert M."/>
            <person name="Krigas N."/>
            <person name="Grigoriadou K."/>
            <person name="Maloupa E."/>
            <person name="Willems A."/>
        </authorList>
    </citation>
    <scope>NUCLEOTIDE SEQUENCE [LARGE SCALE GENOMIC DNA]</scope>
    <source>
        <strain evidence="13">LMG 31159</strain>
    </source>
</reference>
<dbReference type="Proteomes" id="UP000698752">
    <property type="component" value="Unassembled WGS sequence"/>
</dbReference>
<evidence type="ECO:0000256" key="1">
    <source>
        <dbReference type="ARBA" id="ARBA00011970"/>
    </source>
</evidence>
<proteinExistence type="predicted"/>
<keyword evidence="2" id="KW-0328">Glycosyltransferase</keyword>
<comment type="catalytic activity">
    <reaction evidence="9">
        <text>L-seryl-[protein] + UDP-N-acetyl-alpha-D-glucosamine = 3-O-(N-acetyl-beta-D-glucosaminyl)-L-seryl-[protein] + UDP + H(+)</text>
        <dbReference type="Rhea" id="RHEA:48904"/>
        <dbReference type="Rhea" id="RHEA-COMP:9863"/>
        <dbReference type="Rhea" id="RHEA-COMP:12251"/>
        <dbReference type="ChEBI" id="CHEBI:15378"/>
        <dbReference type="ChEBI" id="CHEBI:29999"/>
        <dbReference type="ChEBI" id="CHEBI:57705"/>
        <dbReference type="ChEBI" id="CHEBI:58223"/>
        <dbReference type="ChEBI" id="CHEBI:90838"/>
        <dbReference type="EC" id="2.4.1.255"/>
    </reaction>
</comment>
<organism evidence="12 13">
    <name type="scientific">Neoroseomonas terrae</name>
    <dbReference type="NCBI Taxonomy" id="424799"/>
    <lineage>
        <taxon>Bacteria</taxon>
        <taxon>Pseudomonadati</taxon>
        <taxon>Pseudomonadota</taxon>
        <taxon>Alphaproteobacteria</taxon>
        <taxon>Acetobacterales</taxon>
        <taxon>Acetobacteraceae</taxon>
        <taxon>Neoroseomonas</taxon>
    </lineage>
</organism>
<keyword evidence="13" id="KW-1185">Reference proteome</keyword>
<dbReference type="EC" id="2.4.1.255" evidence="1"/>
<dbReference type="EMBL" id="JAAEDI010000016">
    <property type="protein sequence ID" value="MBR0651163.1"/>
    <property type="molecule type" value="Genomic_DNA"/>
</dbReference>
<evidence type="ECO:0000313" key="13">
    <source>
        <dbReference type="Proteomes" id="UP000698752"/>
    </source>
</evidence>
<feature type="domain" description="Glycosyltransferase 61 catalytic" evidence="11">
    <location>
        <begin position="279"/>
        <end position="447"/>
    </location>
</feature>
<dbReference type="RefSeq" id="WP_211869830.1">
    <property type="nucleotide sequence ID" value="NZ_JAAEDI010000016.1"/>
</dbReference>
<evidence type="ECO:0000256" key="9">
    <source>
        <dbReference type="ARBA" id="ARBA00048317"/>
    </source>
</evidence>
<dbReference type="Pfam" id="PF04577">
    <property type="entry name" value="Glyco_transf_61"/>
    <property type="match status" value="1"/>
</dbReference>
<evidence type="ECO:0000256" key="8">
    <source>
        <dbReference type="ARBA" id="ARBA00042574"/>
    </source>
</evidence>
<keyword evidence="5" id="KW-0256">Endoplasmic reticulum</keyword>
<dbReference type="InterPro" id="IPR007657">
    <property type="entry name" value="Glycosyltransferase_61"/>
</dbReference>
<keyword evidence="3" id="KW-0808">Transferase</keyword>
<evidence type="ECO:0000256" key="4">
    <source>
        <dbReference type="ARBA" id="ARBA00022729"/>
    </source>
</evidence>
<accession>A0ABS5EJF5</accession>
<evidence type="ECO:0000256" key="7">
    <source>
        <dbReference type="ARBA" id="ARBA00040944"/>
    </source>
</evidence>
<evidence type="ECO:0000256" key="5">
    <source>
        <dbReference type="ARBA" id="ARBA00022824"/>
    </source>
</evidence>
<evidence type="ECO:0000259" key="11">
    <source>
        <dbReference type="Pfam" id="PF04577"/>
    </source>
</evidence>
<evidence type="ECO:0000313" key="12">
    <source>
        <dbReference type="EMBL" id="MBR0651163.1"/>
    </source>
</evidence>
<gene>
    <name evidence="12" type="ORF">GXW78_15935</name>
</gene>
<dbReference type="InterPro" id="IPR049625">
    <property type="entry name" value="Glyco_transf_61_cat"/>
</dbReference>
<evidence type="ECO:0000256" key="3">
    <source>
        <dbReference type="ARBA" id="ARBA00022679"/>
    </source>
</evidence>
<dbReference type="PANTHER" id="PTHR20961:SF148">
    <property type="entry name" value="EGF DOMAIN-SPECIFIC O-LINKED N-ACETYLGLUCOSAMINE TRANSFERASE"/>
    <property type="match status" value="1"/>
</dbReference>
<keyword evidence="6" id="KW-0325">Glycoprotein</keyword>
<sequence length="513" mass="55230">MDEAATARGAARASAHPPAARGAGVAELAAEAAALIDTGDHAAACALLLTATARHAAPPLLRRLVDAAFLSKDGAALRLAVLRTIEAELPGRARAGIAWQFMRGNRLREAYAVLTADPAILQDVSARRQVIATLNGIGRSAVAPEDLRWASRALVRRILNVDESGWSDSPFRFAPEEPVVAAPPPPRIGLDPLAPADAADVVRRTLLQAERQHQRLRNAPDVRVYTDVFVNRAGQIWRRDGVVVRSTGIPLLEDSAMAALDRAPVVNEGVLATGDTGNFNHWFANWLPGIAWRFEPGVPDLPILLRDDAPRFQAASLRLLGGADVPMAPVGAAAFVRRLHVCDRGSVRIDPGGAGRRLMERLAAAGDTPGGPPTADRLFISRRDSRRRRPDNEPEIEEAFVRQGFTPVMLSSLDLVDQIRLVRRASVIAGSHGAGLTLLFAARPGAVAYELLPFMPATLPVRICMARMSRMFGHPHRLWITPCDERTETWSADIPALEADLRGFLAEAAPSGA</sequence>
<dbReference type="PANTHER" id="PTHR20961">
    <property type="entry name" value="GLYCOSYLTRANSFERASE"/>
    <property type="match status" value="1"/>
</dbReference>
<evidence type="ECO:0000256" key="2">
    <source>
        <dbReference type="ARBA" id="ARBA00022676"/>
    </source>
</evidence>
<protein>
    <recommendedName>
        <fullName evidence="7">EGF domain-specific O-linked N-acetylglucosamine transferase</fullName>
        <ecNumber evidence="1">2.4.1.255</ecNumber>
    </recommendedName>
    <alternativeName>
        <fullName evidence="8">Extracellular O-linked N-acetylglucosamine transferase</fullName>
    </alternativeName>
</protein>
<evidence type="ECO:0000256" key="10">
    <source>
        <dbReference type="ARBA" id="ARBA00049432"/>
    </source>
</evidence>
<name>A0ABS5EJF5_9PROT</name>